<dbReference type="Pfam" id="PF01757">
    <property type="entry name" value="Acyl_transf_3"/>
    <property type="match status" value="1"/>
</dbReference>
<feature type="domain" description="Acyltransferase 3" evidence="2">
    <location>
        <begin position="5"/>
        <end position="324"/>
    </location>
</feature>
<feature type="transmembrane region" description="Helical" evidence="1">
    <location>
        <begin position="275"/>
        <end position="298"/>
    </location>
</feature>
<feature type="transmembrane region" description="Helical" evidence="1">
    <location>
        <begin position="163"/>
        <end position="181"/>
    </location>
</feature>
<feature type="transmembrane region" description="Helical" evidence="1">
    <location>
        <begin position="219"/>
        <end position="238"/>
    </location>
</feature>
<feature type="transmembrane region" description="Helical" evidence="1">
    <location>
        <begin position="342"/>
        <end position="363"/>
    </location>
</feature>
<feature type="domain" description="SGNH" evidence="3">
    <location>
        <begin position="403"/>
        <end position="661"/>
    </location>
</feature>
<organism evidence="4 5">
    <name type="scientific">Roseovarius nanhaiticus</name>
    <dbReference type="NCBI Taxonomy" id="573024"/>
    <lineage>
        <taxon>Bacteria</taxon>
        <taxon>Pseudomonadati</taxon>
        <taxon>Pseudomonadota</taxon>
        <taxon>Alphaproteobacteria</taxon>
        <taxon>Rhodobacterales</taxon>
        <taxon>Roseobacteraceae</taxon>
        <taxon>Roseovarius</taxon>
    </lineage>
</organism>
<keyword evidence="5" id="KW-1185">Reference proteome</keyword>
<dbReference type="Pfam" id="PF19040">
    <property type="entry name" value="SGNH"/>
    <property type="match status" value="1"/>
</dbReference>
<dbReference type="STRING" id="573024.SAMN05216208_2193"/>
<dbReference type="EMBL" id="FTNV01000003">
    <property type="protein sequence ID" value="SIS24569.1"/>
    <property type="molecule type" value="Genomic_DNA"/>
</dbReference>
<feature type="transmembrane region" description="Helical" evidence="1">
    <location>
        <begin position="72"/>
        <end position="91"/>
    </location>
</feature>
<protein>
    <submittedName>
        <fullName evidence="4">Peptidoglycan/LPS O-acetylase OafA/YrhL, contains acyltransferase and SGNH-hydrolase domains</fullName>
    </submittedName>
</protein>
<dbReference type="GO" id="GO:0009103">
    <property type="term" value="P:lipopolysaccharide biosynthetic process"/>
    <property type="evidence" value="ECO:0007669"/>
    <property type="project" value="TreeGrafter"/>
</dbReference>
<feature type="transmembrane region" description="Helical" evidence="1">
    <location>
        <begin position="193"/>
        <end position="212"/>
    </location>
</feature>
<evidence type="ECO:0000313" key="5">
    <source>
        <dbReference type="Proteomes" id="UP000186019"/>
    </source>
</evidence>
<dbReference type="InterPro" id="IPR050879">
    <property type="entry name" value="Acyltransferase_3"/>
</dbReference>
<feature type="transmembrane region" description="Helical" evidence="1">
    <location>
        <begin position="304"/>
        <end position="322"/>
    </location>
</feature>
<dbReference type="AlphaFoldDB" id="A0A1N7HI77"/>
<dbReference type="GO" id="GO:0016020">
    <property type="term" value="C:membrane"/>
    <property type="evidence" value="ECO:0007669"/>
    <property type="project" value="TreeGrafter"/>
</dbReference>
<feature type="transmembrane region" description="Helical" evidence="1">
    <location>
        <begin position="12"/>
        <end position="29"/>
    </location>
</feature>
<dbReference type="PANTHER" id="PTHR23028">
    <property type="entry name" value="ACETYLTRANSFERASE"/>
    <property type="match status" value="1"/>
</dbReference>
<dbReference type="GO" id="GO:0016787">
    <property type="term" value="F:hydrolase activity"/>
    <property type="evidence" value="ECO:0007669"/>
    <property type="project" value="UniProtKB-KW"/>
</dbReference>
<dbReference type="InterPro" id="IPR002656">
    <property type="entry name" value="Acyl_transf_3_dom"/>
</dbReference>
<gene>
    <name evidence="4" type="ORF">SAMN05421666_3123</name>
</gene>
<feature type="transmembrane region" description="Helical" evidence="1">
    <location>
        <begin position="244"/>
        <end position="263"/>
    </location>
</feature>
<dbReference type="PANTHER" id="PTHR23028:SF53">
    <property type="entry name" value="ACYL_TRANSF_3 DOMAIN-CONTAINING PROTEIN"/>
    <property type="match status" value="1"/>
</dbReference>
<dbReference type="GO" id="GO:0016747">
    <property type="term" value="F:acyltransferase activity, transferring groups other than amino-acyl groups"/>
    <property type="evidence" value="ECO:0007669"/>
    <property type="project" value="InterPro"/>
</dbReference>
<evidence type="ECO:0000313" key="4">
    <source>
        <dbReference type="EMBL" id="SIS24569.1"/>
    </source>
</evidence>
<dbReference type="SUPFAM" id="SSF52266">
    <property type="entry name" value="SGNH hydrolase"/>
    <property type="match status" value="1"/>
</dbReference>
<keyword evidence="1" id="KW-0472">Membrane</keyword>
<keyword evidence="4" id="KW-0012">Acyltransferase</keyword>
<evidence type="ECO:0000259" key="2">
    <source>
        <dbReference type="Pfam" id="PF01757"/>
    </source>
</evidence>
<evidence type="ECO:0000259" key="3">
    <source>
        <dbReference type="Pfam" id="PF19040"/>
    </source>
</evidence>
<dbReference type="Proteomes" id="UP000186019">
    <property type="component" value="Unassembled WGS sequence"/>
</dbReference>
<dbReference type="RefSeq" id="WP_076535178.1">
    <property type="nucleotide sequence ID" value="NZ_FOAC01000002.1"/>
</dbReference>
<feature type="transmembrane region" description="Helical" evidence="1">
    <location>
        <begin position="35"/>
        <end position="51"/>
    </location>
</feature>
<sequence>MRYRPEIDGLRAVAVIPVILFHAGFASFAGGYVGVDVFFVISGYLITTILISEREAGTYSLLDFYERRARRILPALFLVMFCTIPFAWRWLAPDPFDDYARSGAFAALFLSNFHFLEKSSYYDIGSALRPLLHTWSLAVEEQFYLLFPLVLIPLGAFARRKFLVVFLILSALSLALAEWGWRNYPGQNFYFTFSRLWELLAGSICAAILFARPRMRNDVAALGGLAMILWSVFNYTAATPFPSVYALVPIVGTALVILFADTGTWAARALSARPMIWVGLISYSAYLWHQPLFAFARIRSIEEPPLWVMALLSVITLGLAWLTMRYVETPFRRRTLLPRRRALLSVSVAGIAGFAALGFSGVATDGYPGRLDNAGSGGMTAMRAELMTWPENTGCLDGVTQSDMELCTVFQPSGDVAGDIPRVAVLGDSHAQALLPAYALMSQDHSVEVQYAALGACSPLLGVYSAKGGSYSQRCHDFVRKSAEDVVARGIDTVYLVARWTLYAIGDYADEELTYALAERFGAQHVRADQRLATFEAALARTLAFYRAAGVRVVVVDQVPLQHVITQTMIEQSMLIGLDWPQAEQKFRASFVARRTFDEFSQAADEIMAQQVAEHGATLLMLREAFVEGGGYAWMRDGKALYRDTNHLSLAGALALAPMISQSYAPRP</sequence>
<feature type="transmembrane region" description="Helical" evidence="1">
    <location>
        <begin position="142"/>
        <end position="158"/>
    </location>
</feature>
<keyword evidence="1" id="KW-1133">Transmembrane helix</keyword>
<keyword evidence="4" id="KW-0808">Transferase</keyword>
<keyword evidence="1" id="KW-0812">Transmembrane</keyword>
<accession>A0A1N7HI77</accession>
<proteinExistence type="predicted"/>
<dbReference type="InterPro" id="IPR043968">
    <property type="entry name" value="SGNH"/>
</dbReference>
<name>A0A1N7HI77_9RHOB</name>
<reference evidence="5" key="1">
    <citation type="submission" date="2017-01" db="EMBL/GenBank/DDBJ databases">
        <authorList>
            <person name="Varghese N."/>
            <person name="Submissions S."/>
        </authorList>
    </citation>
    <scope>NUCLEOTIDE SEQUENCE [LARGE SCALE GENOMIC DNA]</scope>
    <source>
        <strain evidence="5">DSM 29590</strain>
    </source>
</reference>
<evidence type="ECO:0000256" key="1">
    <source>
        <dbReference type="SAM" id="Phobius"/>
    </source>
</evidence>
<keyword evidence="4" id="KW-0378">Hydrolase</keyword>